<feature type="non-terminal residue" evidence="6">
    <location>
        <position position="1"/>
    </location>
</feature>
<comment type="similarity">
    <text evidence="1">Belongs to the THADA family.</text>
</comment>
<gene>
    <name evidence="6" type="ORF">H4R26_004880</name>
</gene>
<feature type="compositionally biased region" description="Basic and acidic residues" evidence="3">
    <location>
        <begin position="609"/>
        <end position="620"/>
    </location>
</feature>
<evidence type="ECO:0000259" key="4">
    <source>
        <dbReference type="Pfam" id="PF10350"/>
    </source>
</evidence>
<dbReference type="InterPro" id="IPR056842">
    <property type="entry name" value="THADA-like_TPR_C"/>
</dbReference>
<sequence length="1229" mass="133368">QHAAAWRQWLGDLASAAIGVCNVVLGVLTNASPEGNVPASFREMEDKIDAIIRSAADDSQEDPASAGYDQGPDDDDDLLLVSGDVELDGPVGPRQQVILSYCWRAIKEVSGLLAAIATRPPGSDQVRNKPGSGHVGSASITNSCCEPLVDEKTVGAIGGLLRTLLTSIRHRGAFSAVHPAFTDVCGRMIRSPSAALNSSVGAWLGQCLDAATICQVSVTRRSAGWPLCLLSVLTCDKLATQALLPRAMDRLFALASDLQINKGDGPEPADGTTDLPQVHAINMLRELLDDHALAADIVPYIEHAYVLSLTGLRSRRWAIRNVCGLLYAALTRRVFGNSKSRDPSKYDGITGRELFTRFPGLHPFLTNQLEDAVDQLADAETLLNANDDQALDPLGVALRSGARCIHPALYPCLILLSRLQPSPMDTNPTTADPAAADLEEHLAGVVAHAPHFESASGAVAPPMLLENEPLTRVNERNSTVHVTSSSAMLSMYSFTELVEMCVDSPVFKTREMAARAFAPLVPGERVVGVVLSLLKGLREAGTRISANTCHGTLCQIHELLRVHWGGSGVESMRRAFVAQIVPDLAALWPVIVQALDRHEPGSPAIQDTENERSSTESCEKADDVSDIVRHRYLLIINEFVARGELWLLPQSAGGTDTGDDAEFSRSARLVLSRFRISMLYGSLHPLFADRMVLRQLGNAQTLGAYGTVLELTRLFLACVDDRTLAVVKADRTVQLCLEENAVSGIGNQKSRVLYNPWTVLASLLACSDYYEAKLAVLEWLADHVARERMEIFARIGITNLLSVLAADAIDTRVDPVVRAASIRLLAQLCAKLEIDPEDFPVNDLAAFWDQISAQLHGTDMFCPLSVALALTELQATLVHMVYARAVSADEANNAHRRLLAWANHLYEWADPEMATPYRSAVSRALVLYSAIKRFHETNPPDTHKQKQTLAVDTASEQILRLCYWRMLQDDDEEIRDFVAQSISRRLGRQLGCDQACERLIADFAPPPGPLSFPLTYVSNRLAYLLALPPAGECTPVSERAARVVDAAVHPSRILFDHEAPNIYIDQSRNTQLAYYSLVSIADYSVSTPEELKVFVDGAMQCVEALDSARMALANTDALSATSRPTLFPLLQSWILGAQLAVFVASKMECTDGGANDVGANGIIPRVSAVADSWLNSAGLQPVHPWIARALRSLADLCACALAAADSPADATLRISKDRAVADLYLLTYI</sequence>
<comment type="caution">
    <text evidence="6">The sequence shown here is derived from an EMBL/GenBank/DDBJ whole genome shotgun (WGS) entry which is preliminary data.</text>
</comment>
<evidence type="ECO:0000313" key="7">
    <source>
        <dbReference type="Proteomes" id="UP001150907"/>
    </source>
</evidence>
<dbReference type="OrthoDB" id="73997at2759"/>
<dbReference type="PANTHER" id="PTHR14387:SF0">
    <property type="entry name" value="DUF2428 DOMAIN-CONTAINING PROTEIN"/>
    <property type="match status" value="1"/>
</dbReference>
<dbReference type="InterPro" id="IPR016024">
    <property type="entry name" value="ARM-type_fold"/>
</dbReference>
<reference evidence="6" key="1">
    <citation type="submission" date="2022-07" db="EMBL/GenBank/DDBJ databases">
        <title>Phylogenomic reconstructions and comparative analyses of Kickxellomycotina fungi.</title>
        <authorList>
            <person name="Reynolds N.K."/>
            <person name="Stajich J.E."/>
            <person name="Barry K."/>
            <person name="Grigoriev I.V."/>
            <person name="Crous P."/>
            <person name="Smith M.E."/>
        </authorList>
    </citation>
    <scope>NUCLEOTIDE SEQUENCE</scope>
    <source>
        <strain evidence="6">IMI 214461</strain>
    </source>
</reference>
<evidence type="ECO:0000313" key="6">
    <source>
        <dbReference type="EMBL" id="KAJ1999871.1"/>
    </source>
</evidence>
<feature type="region of interest" description="Disordered" evidence="3">
    <location>
        <begin position="54"/>
        <end position="75"/>
    </location>
</feature>
<proteinExistence type="inferred from homology"/>
<name>A0A9W8B9S1_9FUNG</name>
<dbReference type="Pfam" id="PF10350">
    <property type="entry name" value="DUF2428"/>
    <property type="match status" value="1"/>
</dbReference>
<dbReference type="InterPro" id="IPR051954">
    <property type="entry name" value="tRNA_methyltransferase_THADA"/>
</dbReference>
<dbReference type="AlphaFoldDB" id="A0A9W8B9S1"/>
<dbReference type="SUPFAM" id="SSF48371">
    <property type="entry name" value="ARM repeat"/>
    <property type="match status" value="1"/>
</dbReference>
<dbReference type="Pfam" id="PF25151">
    <property type="entry name" value="TPR_Trm732_C"/>
    <property type="match status" value="2"/>
</dbReference>
<evidence type="ECO:0008006" key="8">
    <source>
        <dbReference type="Google" id="ProtNLM"/>
    </source>
</evidence>
<dbReference type="GO" id="GO:0005829">
    <property type="term" value="C:cytosol"/>
    <property type="evidence" value="ECO:0007669"/>
    <property type="project" value="TreeGrafter"/>
</dbReference>
<evidence type="ECO:0000256" key="1">
    <source>
        <dbReference type="ARBA" id="ARBA00010409"/>
    </source>
</evidence>
<keyword evidence="7" id="KW-1185">Reference proteome</keyword>
<evidence type="ECO:0000259" key="5">
    <source>
        <dbReference type="Pfam" id="PF25151"/>
    </source>
</evidence>
<dbReference type="PANTHER" id="PTHR14387">
    <property type="entry name" value="THADA/DEATH RECEPTOR INTERACTING PROTEIN"/>
    <property type="match status" value="1"/>
</dbReference>
<evidence type="ECO:0000256" key="2">
    <source>
        <dbReference type="ARBA" id="ARBA00022694"/>
    </source>
</evidence>
<dbReference type="Proteomes" id="UP001150907">
    <property type="component" value="Unassembled WGS sequence"/>
</dbReference>
<organism evidence="6 7">
    <name type="scientific">Coemansia thaxteri</name>
    <dbReference type="NCBI Taxonomy" id="2663907"/>
    <lineage>
        <taxon>Eukaryota</taxon>
        <taxon>Fungi</taxon>
        <taxon>Fungi incertae sedis</taxon>
        <taxon>Zoopagomycota</taxon>
        <taxon>Kickxellomycotina</taxon>
        <taxon>Kickxellomycetes</taxon>
        <taxon>Kickxellales</taxon>
        <taxon>Kickxellaceae</taxon>
        <taxon>Coemansia</taxon>
    </lineage>
</organism>
<keyword evidence="2" id="KW-0819">tRNA processing</keyword>
<dbReference type="InterPro" id="IPR019442">
    <property type="entry name" value="THADA/TRM732_DUF2428"/>
</dbReference>
<accession>A0A9W8B9S1</accession>
<dbReference type="EMBL" id="JANBQF010000626">
    <property type="protein sequence ID" value="KAJ1999871.1"/>
    <property type="molecule type" value="Genomic_DNA"/>
</dbReference>
<feature type="domain" description="tRNA (32-2'-O)-methyltransferase regulator THADA-like C-terminal TPR repeats region" evidence="5">
    <location>
        <begin position="482"/>
        <end position="559"/>
    </location>
</feature>
<feature type="domain" description="tRNA (32-2'-O)-methyltransferase regulator THADA-like C-terminal TPR repeats region" evidence="5">
    <location>
        <begin position="320"/>
        <end position="430"/>
    </location>
</feature>
<feature type="domain" description="DUF2428" evidence="4">
    <location>
        <begin position="13"/>
        <end position="318"/>
    </location>
</feature>
<feature type="region of interest" description="Disordered" evidence="3">
    <location>
        <begin position="601"/>
        <end position="620"/>
    </location>
</feature>
<dbReference type="GO" id="GO:0030488">
    <property type="term" value="P:tRNA methylation"/>
    <property type="evidence" value="ECO:0007669"/>
    <property type="project" value="TreeGrafter"/>
</dbReference>
<protein>
    <recommendedName>
        <fullName evidence="8">DUF2428 domain-containing protein</fullName>
    </recommendedName>
</protein>
<evidence type="ECO:0000256" key="3">
    <source>
        <dbReference type="SAM" id="MobiDB-lite"/>
    </source>
</evidence>